<dbReference type="GO" id="GO:0005886">
    <property type="term" value="C:plasma membrane"/>
    <property type="evidence" value="ECO:0007669"/>
    <property type="project" value="UniProtKB-SubCell"/>
</dbReference>
<dbReference type="Proteomes" id="UP000287687">
    <property type="component" value="Unassembled WGS sequence"/>
</dbReference>
<reference evidence="8 9" key="1">
    <citation type="submission" date="2019-01" db="EMBL/GenBank/DDBJ databases">
        <title>The draft genome of Rhizobium sp. 24NR.</title>
        <authorList>
            <person name="Liu L."/>
            <person name="Liang L."/>
            <person name="Shi S."/>
            <person name="Xu L."/>
            <person name="Wang X."/>
            <person name="Li L."/>
            <person name="Zhang X."/>
        </authorList>
    </citation>
    <scope>NUCLEOTIDE SEQUENCE [LARGE SCALE GENOMIC DNA]</scope>
    <source>
        <strain evidence="8 9">24NR</strain>
    </source>
</reference>
<dbReference type="GO" id="GO:0022857">
    <property type="term" value="F:transmembrane transporter activity"/>
    <property type="evidence" value="ECO:0007669"/>
    <property type="project" value="InterPro"/>
</dbReference>
<accession>A0A3S3SAP4</accession>
<keyword evidence="3 6" id="KW-0812">Transmembrane</keyword>
<dbReference type="Gene3D" id="1.20.1250.20">
    <property type="entry name" value="MFS general substrate transporter like domains"/>
    <property type="match status" value="2"/>
</dbReference>
<gene>
    <name evidence="8" type="ORF">EPK99_02405</name>
</gene>
<keyword evidence="4 6" id="KW-1133">Transmembrane helix</keyword>
<keyword evidence="9" id="KW-1185">Reference proteome</keyword>
<feature type="transmembrane region" description="Helical" evidence="6">
    <location>
        <begin position="111"/>
        <end position="132"/>
    </location>
</feature>
<dbReference type="OrthoDB" id="9784658at2"/>
<feature type="transmembrane region" description="Helical" evidence="6">
    <location>
        <begin position="341"/>
        <end position="363"/>
    </location>
</feature>
<dbReference type="AlphaFoldDB" id="A0A3S3SAP4"/>
<feature type="transmembrane region" description="Helical" evidence="6">
    <location>
        <begin position="53"/>
        <end position="74"/>
    </location>
</feature>
<comment type="caution">
    <text evidence="8">The sequence shown here is derived from an EMBL/GenBank/DDBJ whole genome shotgun (WGS) entry which is preliminary data.</text>
</comment>
<evidence type="ECO:0000256" key="5">
    <source>
        <dbReference type="ARBA" id="ARBA00023136"/>
    </source>
</evidence>
<feature type="transmembrane region" description="Helical" evidence="6">
    <location>
        <begin position="153"/>
        <end position="170"/>
    </location>
</feature>
<feature type="transmembrane region" description="Helical" evidence="6">
    <location>
        <begin position="246"/>
        <end position="268"/>
    </location>
</feature>
<dbReference type="InterPro" id="IPR020846">
    <property type="entry name" value="MFS_dom"/>
</dbReference>
<dbReference type="InterPro" id="IPR000849">
    <property type="entry name" value="Sugar_P_transporter"/>
</dbReference>
<dbReference type="PANTHER" id="PTHR11662">
    <property type="entry name" value="SOLUTE CARRIER FAMILY 17"/>
    <property type="match status" value="1"/>
</dbReference>
<evidence type="ECO:0000313" key="9">
    <source>
        <dbReference type="Proteomes" id="UP000287687"/>
    </source>
</evidence>
<protein>
    <submittedName>
        <fullName evidence="8">MFS transporter</fullName>
    </submittedName>
</protein>
<dbReference type="InterPro" id="IPR011701">
    <property type="entry name" value="MFS"/>
</dbReference>
<proteinExistence type="predicted"/>
<evidence type="ECO:0000256" key="6">
    <source>
        <dbReference type="SAM" id="Phobius"/>
    </source>
</evidence>
<dbReference type="InterPro" id="IPR050382">
    <property type="entry name" value="MFS_Na/Anion_cotransporter"/>
</dbReference>
<feature type="transmembrane region" description="Helical" evidence="6">
    <location>
        <begin position="375"/>
        <end position="401"/>
    </location>
</feature>
<feature type="transmembrane region" description="Helical" evidence="6">
    <location>
        <begin position="81"/>
        <end position="105"/>
    </location>
</feature>
<dbReference type="Pfam" id="PF07690">
    <property type="entry name" value="MFS_1"/>
    <property type="match status" value="1"/>
</dbReference>
<feature type="domain" description="Major facilitator superfamily (MFS) profile" evidence="7">
    <location>
        <begin position="16"/>
        <end position="433"/>
    </location>
</feature>
<evidence type="ECO:0000256" key="2">
    <source>
        <dbReference type="ARBA" id="ARBA00022475"/>
    </source>
</evidence>
<keyword evidence="2" id="KW-1003">Cell membrane</keyword>
<dbReference type="PANTHER" id="PTHR11662:SF399">
    <property type="entry name" value="FI19708P1-RELATED"/>
    <property type="match status" value="1"/>
</dbReference>
<evidence type="ECO:0000313" key="8">
    <source>
        <dbReference type="EMBL" id="RWX81200.1"/>
    </source>
</evidence>
<name>A0A3S3SAP4_9HYPH</name>
<comment type="subcellular location">
    <subcellularLocation>
        <location evidence="1">Cell membrane</location>
        <topology evidence="1">Multi-pass membrane protein</topology>
    </subcellularLocation>
</comment>
<evidence type="ECO:0000256" key="3">
    <source>
        <dbReference type="ARBA" id="ARBA00022692"/>
    </source>
</evidence>
<dbReference type="RefSeq" id="WP_128441026.1">
    <property type="nucleotide sequence ID" value="NZ_SBIP01000001.1"/>
</dbReference>
<sequence length="460" mass="48588">MTPSEPVRAGYQRFIVLALITIVLALSTGDRATLSVAGPGIARDLGITPVNMGWLFSAFSWSYFLSQVPSGWLVDRTGAKAAILVSLAGWSATVFLVSGVGWIAFPVVALFILRLILGLLEGPVAPASARIIAAWFPSDERGVAGAIFNSAQYLALAVFTPLMGALYHYFGWESIFSVMGGLGLVLALVWGLTYFAPSQHPRVSQAELDYIKSRGALTDVGAKPTADAPPPLATRQAIKQILTNRMLVGIFLAQYCIASLSTFFISWFPSYLVEARHFSMLQAGFVASLPAIFGCIGGVTTGFFSDWLLRRTGSLSLARKIPITLGLGLSASIILCNYTEVNFIVVAIMCAAFFGKGFGALGWTVVADTAPKEAIGLTGGLFNAAGSVGGIITPVAIGYIIQGTGSFHGALLYVGFHVICAVVSYWLLVGPIERFTLLPATPATTVAGRNVTLADVGSKT</sequence>
<evidence type="ECO:0000256" key="1">
    <source>
        <dbReference type="ARBA" id="ARBA00004651"/>
    </source>
</evidence>
<dbReference type="CDD" id="cd17319">
    <property type="entry name" value="MFS_ExuT_GudP_like"/>
    <property type="match status" value="1"/>
</dbReference>
<evidence type="ECO:0000259" key="7">
    <source>
        <dbReference type="PROSITE" id="PS50850"/>
    </source>
</evidence>
<organism evidence="8 9">
    <name type="scientific">Neorhizobium lilium</name>
    <dbReference type="NCBI Taxonomy" id="2503024"/>
    <lineage>
        <taxon>Bacteria</taxon>
        <taxon>Pseudomonadati</taxon>
        <taxon>Pseudomonadota</taxon>
        <taxon>Alphaproteobacteria</taxon>
        <taxon>Hyphomicrobiales</taxon>
        <taxon>Rhizobiaceae</taxon>
        <taxon>Rhizobium/Agrobacterium group</taxon>
        <taxon>Neorhizobium</taxon>
    </lineage>
</organism>
<dbReference type="SUPFAM" id="SSF103473">
    <property type="entry name" value="MFS general substrate transporter"/>
    <property type="match status" value="1"/>
</dbReference>
<feature type="transmembrane region" description="Helical" evidence="6">
    <location>
        <begin position="280"/>
        <end position="305"/>
    </location>
</feature>
<feature type="transmembrane region" description="Helical" evidence="6">
    <location>
        <begin position="407"/>
        <end position="428"/>
    </location>
</feature>
<dbReference type="InterPro" id="IPR036259">
    <property type="entry name" value="MFS_trans_sf"/>
</dbReference>
<dbReference type="EMBL" id="SBIP01000001">
    <property type="protein sequence ID" value="RWX81200.1"/>
    <property type="molecule type" value="Genomic_DNA"/>
</dbReference>
<evidence type="ECO:0000256" key="4">
    <source>
        <dbReference type="ARBA" id="ARBA00022989"/>
    </source>
</evidence>
<dbReference type="PIRSF" id="PIRSF002808">
    <property type="entry name" value="Hexose_phosphate_transp"/>
    <property type="match status" value="1"/>
</dbReference>
<feature type="transmembrane region" description="Helical" evidence="6">
    <location>
        <begin position="176"/>
        <end position="196"/>
    </location>
</feature>
<keyword evidence="5 6" id="KW-0472">Membrane</keyword>
<dbReference type="PROSITE" id="PS50850">
    <property type="entry name" value="MFS"/>
    <property type="match status" value="1"/>
</dbReference>
<feature type="transmembrane region" description="Helical" evidence="6">
    <location>
        <begin position="317"/>
        <end position="335"/>
    </location>
</feature>